<dbReference type="eggNOG" id="COG0840">
    <property type="taxonomic scope" value="Bacteria"/>
</dbReference>
<evidence type="ECO:0000259" key="10">
    <source>
        <dbReference type="PROSITE" id="PS50111"/>
    </source>
</evidence>
<evidence type="ECO:0000256" key="6">
    <source>
        <dbReference type="ARBA" id="ARBA00023224"/>
    </source>
</evidence>
<reference evidence="12 13" key="1">
    <citation type="submission" date="2009-09" db="EMBL/GenBank/DDBJ databases">
        <authorList>
            <person name="Weinstock G."/>
            <person name="Sodergren E."/>
            <person name="Clifton S."/>
            <person name="Fulton L."/>
            <person name="Fulton B."/>
            <person name="Courtney L."/>
            <person name="Fronick C."/>
            <person name="Harrison M."/>
            <person name="Strong C."/>
            <person name="Farmer C."/>
            <person name="Delahaunty K."/>
            <person name="Markovic C."/>
            <person name="Hall O."/>
            <person name="Minx P."/>
            <person name="Tomlinson C."/>
            <person name="Mitreva M."/>
            <person name="Nelson J."/>
            <person name="Hou S."/>
            <person name="Wollam A."/>
            <person name="Pepin K.H."/>
            <person name="Johnson M."/>
            <person name="Bhonagiri V."/>
            <person name="Nash W.E."/>
            <person name="Warren W."/>
            <person name="Chinwalla A."/>
            <person name="Mardis E.R."/>
            <person name="Wilson R.K."/>
        </authorList>
    </citation>
    <scope>NUCLEOTIDE SEQUENCE [LARGE SCALE GENOMIC DNA]</scope>
    <source>
        <strain evidence="13">ATCC 35185 / DSM 20758 / VPI D19B-28</strain>
    </source>
</reference>
<feature type="domain" description="Methyl-accepting transducer" evidence="10">
    <location>
        <begin position="301"/>
        <end position="572"/>
    </location>
</feature>
<dbReference type="EMBL" id="ACKP02000048">
    <property type="protein sequence ID" value="EEX76532.1"/>
    <property type="molecule type" value="Genomic_DNA"/>
</dbReference>
<dbReference type="CDD" id="cd11386">
    <property type="entry name" value="MCP_signal"/>
    <property type="match status" value="1"/>
</dbReference>
<dbReference type="Pfam" id="PF00015">
    <property type="entry name" value="MCPsignal"/>
    <property type="match status" value="1"/>
</dbReference>
<evidence type="ECO:0000313" key="12">
    <source>
        <dbReference type="EMBL" id="EEX76532.1"/>
    </source>
</evidence>
<gene>
    <name evidence="12" type="ORF">SELSPUOL_02058</name>
</gene>
<accession>C9LX55</accession>
<feature type="transmembrane region" description="Helical" evidence="9">
    <location>
        <begin position="205"/>
        <end position="224"/>
    </location>
</feature>
<dbReference type="InterPro" id="IPR003660">
    <property type="entry name" value="HAMP_dom"/>
</dbReference>
<keyword evidence="6 8" id="KW-0807">Transducer</keyword>
<comment type="caution">
    <text evidence="12">The sequence shown here is derived from an EMBL/GenBank/DDBJ whole genome shotgun (WGS) entry which is preliminary data.</text>
</comment>
<feature type="transmembrane region" description="Helical" evidence="9">
    <location>
        <begin position="6"/>
        <end position="23"/>
    </location>
</feature>
<keyword evidence="3 9" id="KW-0812">Transmembrane</keyword>
<comment type="similarity">
    <text evidence="7">Belongs to the methyl-accepting chemotaxis (MCP) protein family.</text>
</comment>
<keyword evidence="2" id="KW-1003">Cell membrane</keyword>
<dbReference type="InterPro" id="IPR004089">
    <property type="entry name" value="MCPsignal_dom"/>
</dbReference>
<dbReference type="Pfam" id="PF00672">
    <property type="entry name" value="HAMP"/>
    <property type="match status" value="1"/>
</dbReference>
<evidence type="ECO:0000256" key="4">
    <source>
        <dbReference type="ARBA" id="ARBA00022989"/>
    </source>
</evidence>
<dbReference type="Pfam" id="PF17200">
    <property type="entry name" value="sCache_2"/>
    <property type="match status" value="1"/>
</dbReference>
<dbReference type="SMART" id="SM00283">
    <property type="entry name" value="MA"/>
    <property type="match status" value="1"/>
</dbReference>
<dbReference type="PANTHER" id="PTHR32089:SF112">
    <property type="entry name" value="LYSOZYME-LIKE PROTEIN-RELATED"/>
    <property type="match status" value="1"/>
</dbReference>
<sequence length="587" mass="63308">MKFIILMVGTSLVTVICITALWLQTLRMEAQTQLENYRTQLLQDVDTSLKNETQIVVSLLEKIYQQQQAGLLSEPEAKKIAADLVRDLRYDDGKGYFWIDTADGVNVVLLGRDVEGKSRIDLVDPNGVHFIQEMLKNGRQPGGGYTDLSFAKPGETTPLPKRNYTTTFAPYQWVLGTGVWIDQIDALIAAQKEVIDADFYSSLRMTVLVSVLIEALCIALAIFFSNKLATPIAHVTNRLATLAQGDFRHNAALETKISSTDEIGRMSQALDTLQHNVRQMMKQAIDAAEKITTAVAQLNESADQSATVSSQVAFSMSKVADSCNEQFAEMDRTKAQIGTLEQHMSAFAGNLSQTVDAVDGTNRAAAQGATRVNEAVLQMQRIAESVSRSAEVITVLGEESDKIGTIVDAIAAIADQTNLLALNAAIEAARAGENGRGFAVVAEEVRKLAEQSSTSADEITALITSIQEKAQNAVEVMQEGASQAQGGTEAVDAAGRTFKEIASMVEHVASESSAMGSRVHELEQSTHSIRDSAESMNKMSRSVAAESQTVSAATQEQTAAVQQIAAASHSLNEMSQAMHAAISKFKV</sequence>
<dbReference type="STRING" id="546271.Selsp_0609"/>
<evidence type="ECO:0000256" key="3">
    <source>
        <dbReference type="ARBA" id="ARBA00022692"/>
    </source>
</evidence>
<evidence type="ECO:0000256" key="2">
    <source>
        <dbReference type="ARBA" id="ARBA00022475"/>
    </source>
</evidence>
<evidence type="ECO:0000313" key="13">
    <source>
        <dbReference type="Proteomes" id="UP000003505"/>
    </source>
</evidence>
<dbReference type="SUPFAM" id="SSF58104">
    <property type="entry name" value="Methyl-accepting chemotaxis protein (MCP) signaling domain"/>
    <property type="match status" value="1"/>
</dbReference>
<evidence type="ECO:0000256" key="1">
    <source>
        <dbReference type="ARBA" id="ARBA00004651"/>
    </source>
</evidence>
<dbReference type="GO" id="GO:0005886">
    <property type="term" value="C:plasma membrane"/>
    <property type="evidence" value="ECO:0007669"/>
    <property type="project" value="UniProtKB-SubCell"/>
</dbReference>
<dbReference type="GO" id="GO:0007165">
    <property type="term" value="P:signal transduction"/>
    <property type="evidence" value="ECO:0007669"/>
    <property type="project" value="UniProtKB-KW"/>
</dbReference>
<evidence type="ECO:0000256" key="5">
    <source>
        <dbReference type="ARBA" id="ARBA00023136"/>
    </source>
</evidence>
<dbReference type="PROSITE" id="PS50885">
    <property type="entry name" value="HAMP"/>
    <property type="match status" value="1"/>
</dbReference>
<name>C9LX55_SELS3</name>
<keyword evidence="5 9" id="KW-0472">Membrane</keyword>
<dbReference type="AlphaFoldDB" id="C9LX55"/>
<comment type="subcellular location">
    <subcellularLocation>
        <location evidence="1">Cell membrane</location>
        <topology evidence="1">Multi-pass membrane protein</topology>
    </subcellularLocation>
</comment>
<keyword evidence="4 9" id="KW-1133">Transmembrane helix</keyword>
<organism evidence="12 13">
    <name type="scientific">Selenomonas sputigena (strain ATCC 35185 / DSM 20758 / CCUG 44933 / VPI D19B-28)</name>
    <dbReference type="NCBI Taxonomy" id="546271"/>
    <lineage>
        <taxon>Bacteria</taxon>
        <taxon>Bacillati</taxon>
        <taxon>Bacillota</taxon>
        <taxon>Negativicutes</taxon>
        <taxon>Selenomonadales</taxon>
        <taxon>Selenomonadaceae</taxon>
        <taxon>Selenomonas</taxon>
    </lineage>
</organism>
<evidence type="ECO:0000256" key="9">
    <source>
        <dbReference type="SAM" id="Phobius"/>
    </source>
</evidence>
<dbReference type="PROSITE" id="PS50111">
    <property type="entry name" value="CHEMOTAXIS_TRANSDUC_2"/>
    <property type="match status" value="1"/>
</dbReference>
<dbReference type="Gene3D" id="1.10.287.950">
    <property type="entry name" value="Methyl-accepting chemotaxis protein"/>
    <property type="match status" value="1"/>
</dbReference>
<dbReference type="InterPro" id="IPR033480">
    <property type="entry name" value="sCache_2"/>
</dbReference>
<dbReference type="Gene3D" id="1.10.8.500">
    <property type="entry name" value="HAMP domain in histidine kinase"/>
    <property type="match status" value="1"/>
</dbReference>
<evidence type="ECO:0000256" key="7">
    <source>
        <dbReference type="ARBA" id="ARBA00029447"/>
    </source>
</evidence>
<dbReference type="Gene3D" id="3.30.450.20">
    <property type="entry name" value="PAS domain"/>
    <property type="match status" value="1"/>
</dbReference>
<feature type="domain" description="HAMP" evidence="11">
    <location>
        <begin position="226"/>
        <end position="282"/>
    </location>
</feature>
<dbReference type="Proteomes" id="UP000003505">
    <property type="component" value="Unassembled WGS sequence"/>
</dbReference>
<dbReference type="SMART" id="SM00304">
    <property type="entry name" value="HAMP"/>
    <property type="match status" value="3"/>
</dbReference>
<evidence type="ECO:0000259" key="11">
    <source>
        <dbReference type="PROSITE" id="PS50885"/>
    </source>
</evidence>
<protein>
    <submittedName>
        <fullName evidence="12">Methyl-accepting chemotaxis protein signaling domain protein</fullName>
    </submittedName>
</protein>
<evidence type="ECO:0000256" key="8">
    <source>
        <dbReference type="PROSITE-ProRule" id="PRU00284"/>
    </source>
</evidence>
<dbReference type="PANTHER" id="PTHR32089">
    <property type="entry name" value="METHYL-ACCEPTING CHEMOTAXIS PROTEIN MCPB"/>
    <property type="match status" value="1"/>
</dbReference>
<proteinExistence type="inferred from homology"/>
<dbReference type="SMART" id="SM01049">
    <property type="entry name" value="Cache_2"/>
    <property type="match status" value="1"/>
</dbReference>